<reference evidence="9 10" key="1">
    <citation type="journal article" date="2016" name="Mol. Biol. Evol.">
        <title>Comparative Genomics of Early-Diverging Mushroom-Forming Fungi Provides Insights into the Origins of Lignocellulose Decay Capabilities.</title>
        <authorList>
            <person name="Nagy L.G."/>
            <person name="Riley R."/>
            <person name="Tritt A."/>
            <person name="Adam C."/>
            <person name="Daum C."/>
            <person name="Floudas D."/>
            <person name="Sun H."/>
            <person name="Yadav J.S."/>
            <person name="Pangilinan J."/>
            <person name="Larsson K.H."/>
            <person name="Matsuura K."/>
            <person name="Barry K."/>
            <person name="Labutti K."/>
            <person name="Kuo R."/>
            <person name="Ohm R.A."/>
            <person name="Bhattacharya S.S."/>
            <person name="Shirouzu T."/>
            <person name="Yoshinaga Y."/>
            <person name="Martin F.M."/>
            <person name="Grigoriev I.V."/>
            <person name="Hibbett D.S."/>
        </authorList>
    </citation>
    <scope>NUCLEOTIDE SEQUENCE [LARGE SCALE GENOMIC DNA]</scope>
    <source>
        <strain evidence="9 10">HHB9708</strain>
    </source>
</reference>
<dbReference type="GO" id="GO:0015137">
    <property type="term" value="F:citrate transmembrane transporter activity"/>
    <property type="evidence" value="ECO:0007669"/>
    <property type="project" value="UniProtKB-ARBA"/>
</dbReference>
<dbReference type="FunFam" id="1.20.1250.20:FF:000172">
    <property type="entry name" value="MFS multidrug resistance transporter"/>
    <property type="match status" value="1"/>
</dbReference>
<keyword evidence="4 7" id="KW-1133">Transmembrane helix</keyword>
<dbReference type="SUPFAM" id="SSF103473">
    <property type="entry name" value="MFS general substrate transporter"/>
    <property type="match status" value="1"/>
</dbReference>
<keyword evidence="2" id="KW-0813">Transport</keyword>
<keyword evidence="10" id="KW-1185">Reference proteome</keyword>
<dbReference type="EMBL" id="KV419410">
    <property type="protein sequence ID" value="KZS92540.1"/>
    <property type="molecule type" value="Genomic_DNA"/>
</dbReference>
<dbReference type="Proteomes" id="UP000076722">
    <property type="component" value="Unassembled WGS sequence"/>
</dbReference>
<evidence type="ECO:0000256" key="1">
    <source>
        <dbReference type="ARBA" id="ARBA00004141"/>
    </source>
</evidence>
<dbReference type="OrthoDB" id="440553at2759"/>
<feature type="transmembrane region" description="Helical" evidence="7">
    <location>
        <begin position="66"/>
        <end position="86"/>
    </location>
</feature>
<feature type="transmembrane region" description="Helical" evidence="7">
    <location>
        <begin position="336"/>
        <end position="355"/>
    </location>
</feature>
<keyword evidence="6" id="KW-0325">Glycoprotein</keyword>
<comment type="subcellular location">
    <subcellularLocation>
        <location evidence="1">Membrane</location>
        <topology evidence="1">Multi-pass membrane protein</topology>
    </subcellularLocation>
</comment>
<keyword evidence="3 7" id="KW-0812">Transmembrane</keyword>
<evidence type="ECO:0000256" key="4">
    <source>
        <dbReference type="ARBA" id="ARBA00022989"/>
    </source>
</evidence>
<dbReference type="InterPro" id="IPR020846">
    <property type="entry name" value="MFS_dom"/>
</dbReference>
<feature type="transmembrane region" description="Helical" evidence="7">
    <location>
        <begin position="498"/>
        <end position="519"/>
    </location>
</feature>
<evidence type="ECO:0000256" key="2">
    <source>
        <dbReference type="ARBA" id="ARBA00022448"/>
    </source>
</evidence>
<feature type="transmembrane region" description="Helical" evidence="7">
    <location>
        <begin position="106"/>
        <end position="126"/>
    </location>
</feature>
<dbReference type="STRING" id="1314777.A0A164TPJ9"/>
<protein>
    <submittedName>
        <fullName evidence="9">MFS general substrate transporter</fullName>
    </submittedName>
</protein>
<dbReference type="InterPro" id="IPR011701">
    <property type="entry name" value="MFS"/>
</dbReference>
<evidence type="ECO:0000256" key="3">
    <source>
        <dbReference type="ARBA" id="ARBA00022692"/>
    </source>
</evidence>
<name>A0A164TPJ9_9AGAM</name>
<feature type="domain" description="Major facilitator superfamily (MFS) profile" evidence="8">
    <location>
        <begin position="68"/>
        <end position="523"/>
    </location>
</feature>
<evidence type="ECO:0000256" key="5">
    <source>
        <dbReference type="ARBA" id="ARBA00023136"/>
    </source>
</evidence>
<dbReference type="InterPro" id="IPR036259">
    <property type="entry name" value="MFS_trans_sf"/>
</dbReference>
<keyword evidence="5 7" id="KW-0472">Membrane</keyword>
<feature type="transmembrane region" description="Helical" evidence="7">
    <location>
        <begin position="195"/>
        <end position="213"/>
    </location>
</feature>
<evidence type="ECO:0000256" key="7">
    <source>
        <dbReference type="SAM" id="Phobius"/>
    </source>
</evidence>
<accession>A0A164TPJ9</accession>
<dbReference type="Pfam" id="PF07690">
    <property type="entry name" value="MFS_1"/>
    <property type="match status" value="1"/>
</dbReference>
<dbReference type="PANTHER" id="PTHR23502:SF51">
    <property type="entry name" value="QUINIDINE RESISTANCE PROTEIN 1-RELATED"/>
    <property type="match status" value="1"/>
</dbReference>
<dbReference type="FunFam" id="1.20.1720.10:FF:000009">
    <property type="entry name" value="MFS multidrug transporter"/>
    <property type="match status" value="1"/>
</dbReference>
<evidence type="ECO:0000259" key="8">
    <source>
        <dbReference type="PROSITE" id="PS50850"/>
    </source>
</evidence>
<dbReference type="GO" id="GO:0140115">
    <property type="term" value="P:export across plasma membrane"/>
    <property type="evidence" value="ECO:0007669"/>
    <property type="project" value="UniProtKB-ARBA"/>
</dbReference>
<dbReference type="PANTHER" id="PTHR23502">
    <property type="entry name" value="MAJOR FACILITATOR SUPERFAMILY"/>
    <property type="match status" value="1"/>
</dbReference>
<feature type="transmembrane region" description="Helical" evidence="7">
    <location>
        <begin position="158"/>
        <end position="183"/>
    </location>
</feature>
<evidence type="ECO:0000256" key="6">
    <source>
        <dbReference type="ARBA" id="ARBA00023180"/>
    </source>
</evidence>
<evidence type="ECO:0000313" key="9">
    <source>
        <dbReference type="EMBL" id="KZS92540.1"/>
    </source>
</evidence>
<dbReference type="AlphaFoldDB" id="A0A164TPJ9"/>
<dbReference type="PROSITE" id="PS50850">
    <property type="entry name" value="MFS"/>
    <property type="match status" value="1"/>
</dbReference>
<evidence type="ECO:0000313" key="10">
    <source>
        <dbReference type="Proteomes" id="UP000076722"/>
    </source>
</evidence>
<dbReference type="Gene3D" id="1.20.1250.20">
    <property type="entry name" value="MFS general substrate transporter like domains"/>
    <property type="match status" value="1"/>
</dbReference>
<feature type="transmembrane region" description="Helical" evidence="7">
    <location>
        <begin position="409"/>
        <end position="427"/>
    </location>
</feature>
<feature type="transmembrane region" description="Helical" evidence="7">
    <location>
        <begin position="225"/>
        <end position="244"/>
    </location>
</feature>
<proteinExistence type="predicted"/>
<organism evidence="9 10">
    <name type="scientific">Sistotremastrum niveocremeum HHB9708</name>
    <dbReference type="NCBI Taxonomy" id="1314777"/>
    <lineage>
        <taxon>Eukaryota</taxon>
        <taxon>Fungi</taxon>
        <taxon>Dikarya</taxon>
        <taxon>Basidiomycota</taxon>
        <taxon>Agaricomycotina</taxon>
        <taxon>Agaricomycetes</taxon>
        <taxon>Sistotremastrales</taxon>
        <taxon>Sistotremastraceae</taxon>
        <taxon>Sertulicium</taxon>
        <taxon>Sertulicium niveocremeum</taxon>
    </lineage>
</organism>
<feature type="transmembrane region" description="Helical" evidence="7">
    <location>
        <begin position="133"/>
        <end position="152"/>
    </location>
</feature>
<sequence>MLPRAQDSTVVAVPQAANDFTSLSRQTTPHDVKIAYQSNEEGVISEEWAACEAEAAYSVFSRREKWLLVFLGSLAALLSPLSANIYLPAVSMVAINFGKSVESINLTITTYMVFQAIAPMFWAPFADRYGRRIVFILCLTTLCVSCVGLALVPTNSYWLLLLLRCFQAGGGASTVALAAGLIVDIAHPSERGMFLGLYSLGPIVGPCVGPTIGGLLSDHLGWRSIFWFLCIFSGVVLLVIILILPETLRSLVGDGSIRPPHIFSRPIIPFRKAGIPRCSKIAPHTSMSNPLRLFLYPDVLLILTFNSVVYAVFYGVTTTVSVLFKETYPFLTDTDIGICFMAGGSGAVFGSWLNGRMLDRDYKMFEQRYNAERKDASSASLEKANLELASPDPKMDAAFPLERARLRMTFLYLCMFVACIIGYGWSVQYKAHISVPLSITFFTGWSGISIFNSHQNLVMDLFPTQGSSITAANNLFRCSAGAALVAVEDLILDALGPGWTFVLFGVICLVFYPLSYLEMKSGSRFREKRNRI</sequence>
<gene>
    <name evidence="9" type="ORF">SISNIDRAFT_118124</name>
</gene>
<dbReference type="GO" id="GO:0005886">
    <property type="term" value="C:plasma membrane"/>
    <property type="evidence" value="ECO:0007669"/>
    <property type="project" value="TreeGrafter"/>
</dbReference>
<feature type="transmembrane region" description="Helical" evidence="7">
    <location>
        <begin position="293"/>
        <end position="316"/>
    </location>
</feature>